<keyword evidence="1" id="KW-1133">Transmembrane helix</keyword>
<accession>A0A9D4PE64</accession>
<reference evidence="2" key="1">
    <citation type="journal article" date="2020" name="Cell">
        <title>Large-Scale Comparative Analyses of Tick Genomes Elucidate Their Genetic Diversity and Vector Capacities.</title>
        <authorList>
            <consortium name="Tick Genome and Microbiome Consortium (TIGMIC)"/>
            <person name="Jia N."/>
            <person name="Wang J."/>
            <person name="Shi W."/>
            <person name="Du L."/>
            <person name="Sun Y."/>
            <person name="Zhan W."/>
            <person name="Jiang J.F."/>
            <person name="Wang Q."/>
            <person name="Zhang B."/>
            <person name="Ji P."/>
            <person name="Bell-Sakyi L."/>
            <person name="Cui X.M."/>
            <person name="Yuan T.T."/>
            <person name="Jiang B.G."/>
            <person name="Yang W.F."/>
            <person name="Lam T.T."/>
            <person name="Chang Q.C."/>
            <person name="Ding S.J."/>
            <person name="Wang X.J."/>
            <person name="Zhu J.G."/>
            <person name="Ruan X.D."/>
            <person name="Zhao L."/>
            <person name="Wei J.T."/>
            <person name="Ye R.Z."/>
            <person name="Que T.C."/>
            <person name="Du C.H."/>
            <person name="Zhou Y.H."/>
            <person name="Cheng J.X."/>
            <person name="Dai P.F."/>
            <person name="Guo W.B."/>
            <person name="Han X.H."/>
            <person name="Huang E.J."/>
            <person name="Li L.F."/>
            <person name="Wei W."/>
            <person name="Gao Y.C."/>
            <person name="Liu J.Z."/>
            <person name="Shao H.Z."/>
            <person name="Wang X."/>
            <person name="Wang C.C."/>
            <person name="Yang T.C."/>
            <person name="Huo Q.B."/>
            <person name="Li W."/>
            <person name="Chen H.Y."/>
            <person name="Chen S.E."/>
            <person name="Zhou L.G."/>
            <person name="Ni X.B."/>
            <person name="Tian J.H."/>
            <person name="Sheng Y."/>
            <person name="Liu T."/>
            <person name="Pan Y.S."/>
            <person name="Xia L.Y."/>
            <person name="Li J."/>
            <person name="Zhao F."/>
            <person name="Cao W.C."/>
        </authorList>
    </citation>
    <scope>NUCLEOTIDE SEQUENCE</scope>
    <source>
        <strain evidence="2">Rsan-2018</strain>
    </source>
</reference>
<name>A0A9D4PE64_RHISA</name>
<organism evidence="2 3">
    <name type="scientific">Rhipicephalus sanguineus</name>
    <name type="common">Brown dog tick</name>
    <name type="synonym">Ixodes sanguineus</name>
    <dbReference type="NCBI Taxonomy" id="34632"/>
    <lineage>
        <taxon>Eukaryota</taxon>
        <taxon>Metazoa</taxon>
        <taxon>Ecdysozoa</taxon>
        <taxon>Arthropoda</taxon>
        <taxon>Chelicerata</taxon>
        <taxon>Arachnida</taxon>
        <taxon>Acari</taxon>
        <taxon>Parasitiformes</taxon>
        <taxon>Ixodida</taxon>
        <taxon>Ixodoidea</taxon>
        <taxon>Ixodidae</taxon>
        <taxon>Rhipicephalinae</taxon>
        <taxon>Rhipicephalus</taxon>
        <taxon>Rhipicephalus</taxon>
    </lineage>
</organism>
<evidence type="ECO:0000313" key="3">
    <source>
        <dbReference type="Proteomes" id="UP000821837"/>
    </source>
</evidence>
<keyword evidence="1" id="KW-0472">Membrane</keyword>
<gene>
    <name evidence="2" type="ORF">HPB52_010583</name>
</gene>
<evidence type="ECO:0000256" key="1">
    <source>
        <dbReference type="SAM" id="Phobius"/>
    </source>
</evidence>
<sequence length="105" mass="12024">MIGSSTLSSTLLVAVITVAVTYATWYVFFISKGEQTHFRGLQFGNLAPLHPRGVPIVIVIIEELEEDKELTEKREEKQSMANKNMLVRFITFWMLSRFSHSNSEM</sequence>
<dbReference type="Proteomes" id="UP000821837">
    <property type="component" value="Chromosome 8"/>
</dbReference>
<reference evidence="2" key="2">
    <citation type="submission" date="2021-09" db="EMBL/GenBank/DDBJ databases">
        <authorList>
            <person name="Jia N."/>
            <person name="Wang J."/>
            <person name="Shi W."/>
            <person name="Du L."/>
            <person name="Sun Y."/>
            <person name="Zhan W."/>
            <person name="Jiang J."/>
            <person name="Wang Q."/>
            <person name="Zhang B."/>
            <person name="Ji P."/>
            <person name="Sakyi L.B."/>
            <person name="Cui X."/>
            <person name="Yuan T."/>
            <person name="Jiang B."/>
            <person name="Yang W."/>
            <person name="Lam T.T.-Y."/>
            <person name="Chang Q."/>
            <person name="Ding S."/>
            <person name="Wang X."/>
            <person name="Zhu J."/>
            <person name="Ruan X."/>
            <person name="Zhao L."/>
            <person name="Wei J."/>
            <person name="Que T."/>
            <person name="Du C."/>
            <person name="Cheng J."/>
            <person name="Dai P."/>
            <person name="Han X."/>
            <person name="Huang E."/>
            <person name="Gao Y."/>
            <person name="Liu J."/>
            <person name="Shao H."/>
            <person name="Ye R."/>
            <person name="Li L."/>
            <person name="Wei W."/>
            <person name="Wang X."/>
            <person name="Wang C."/>
            <person name="Huo Q."/>
            <person name="Li W."/>
            <person name="Guo W."/>
            <person name="Chen H."/>
            <person name="Chen S."/>
            <person name="Zhou L."/>
            <person name="Zhou L."/>
            <person name="Ni X."/>
            <person name="Tian J."/>
            <person name="Zhou Y."/>
            <person name="Sheng Y."/>
            <person name="Liu T."/>
            <person name="Pan Y."/>
            <person name="Xia L."/>
            <person name="Li J."/>
            <person name="Zhao F."/>
            <person name="Cao W."/>
        </authorList>
    </citation>
    <scope>NUCLEOTIDE SEQUENCE</scope>
    <source>
        <strain evidence="2">Rsan-2018</strain>
        <tissue evidence="2">Larvae</tissue>
    </source>
</reference>
<comment type="caution">
    <text evidence="2">The sequence shown here is derived from an EMBL/GenBank/DDBJ whole genome shotgun (WGS) entry which is preliminary data.</text>
</comment>
<proteinExistence type="predicted"/>
<keyword evidence="3" id="KW-1185">Reference proteome</keyword>
<feature type="transmembrane region" description="Helical" evidence="1">
    <location>
        <begin position="6"/>
        <end position="29"/>
    </location>
</feature>
<dbReference type="AlphaFoldDB" id="A0A9D4PE64"/>
<keyword evidence="1" id="KW-0812">Transmembrane</keyword>
<protein>
    <submittedName>
        <fullName evidence="2">Uncharacterized protein</fullName>
    </submittedName>
</protein>
<evidence type="ECO:0000313" key="2">
    <source>
        <dbReference type="EMBL" id="KAH7939311.1"/>
    </source>
</evidence>
<dbReference type="EMBL" id="JABSTV010001254">
    <property type="protein sequence ID" value="KAH7939311.1"/>
    <property type="molecule type" value="Genomic_DNA"/>
</dbReference>